<reference evidence="2" key="1">
    <citation type="submission" date="2015-04" db="UniProtKB">
        <authorList>
            <consortium name="EnsemblPlants"/>
        </authorList>
    </citation>
    <scope>IDENTIFICATION</scope>
</reference>
<name>A0A0D9Z2U3_9ORYZ</name>
<dbReference type="Proteomes" id="UP000026961">
    <property type="component" value="Chromosome 3"/>
</dbReference>
<dbReference type="Gramene" id="OGLUM03G05560.1">
    <property type="protein sequence ID" value="OGLUM03G05560.1"/>
    <property type="gene ID" value="OGLUM03G05560"/>
</dbReference>
<evidence type="ECO:0000313" key="3">
    <source>
        <dbReference type="Proteomes" id="UP000026961"/>
    </source>
</evidence>
<reference evidence="2" key="2">
    <citation type="submission" date="2018-05" db="EMBL/GenBank/DDBJ databases">
        <title>OgluRS3 (Oryza glumaepatula Reference Sequence Version 3).</title>
        <authorList>
            <person name="Zhang J."/>
            <person name="Kudrna D."/>
            <person name="Lee S."/>
            <person name="Talag J."/>
            <person name="Welchert J."/>
            <person name="Wing R.A."/>
        </authorList>
    </citation>
    <scope>NUCLEOTIDE SEQUENCE [LARGE SCALE GENOMIC DNA]</scope>
</reference>
<dbReference type="AlphaFoldDB" id="A0A0D9Z2U3"/>
<dbReference type="EnsemblPlants" id="OGLUM03G05560.1">
    <property type="protein sequence ID" value="OGLUM03G05560.1"/>
    <property type="gene ID" value="OGLUM03G05560"/>
</dbReference>
<feature type="compositionally biased region" description="Polar residues" evidence="1">
    <location>
        <begin position="31"/>
        <end position="44"/>
    </location>
</feature>
<organism evidence="2">
    <name type="scientific">Oryza glumipatula</name>
    <dbReference type="NCBI Taxonomy" id="40148"/>
    <lineage>
        <taxon>Eukaryota</taxon>
        <taxon>Viridiplantae</taxon>
        <taxon>Streptophyta</taxon>
        <taxon>Embryophyta</taxon>
        <taxon>Tracheophyta</taxon>
        <taxon>Spermatophyta</taxon>
        <taxon>Magnoliopsida</taxon>
        <taxon>Liliopsida</taxon>
        <taxon>Poales</taxon>
        <taxon>Poaceae</taxon>
        <taxon>BOP clade</taxon>
        <taxon>Oryzoideae</taxon>
        <taxon>Oryzeae</taxon>
        <taxon>Oryzinae</taxon>
        <taxon>Oryza</taxon>
    </lineage>
</organism>
<protein>
    <submittedName>
        <fullName evidence="2">Uncharacterized protein</fullName>
    </submittedName>
</protein>
<keyword evidence="3" id="KW-1185">Reference proteome</keyword>
<sequence>MDMEEVRACMDLGLELPSDYTVEIQCYGLFATSNPTHTNSGNSSNDEEGARRERRASAISDG</sequence>
<evidence type="ECO:0000256" key="1">
    <source>
        <dbReference type="SAM" id="MobiDB-lite"/>
    </source>
</evidence>
<evidence type="ECO:0000313" key="2">
    <source>
        <dbReference type="EnsemblPlants" id="OGLUM03G05560.1"/>
    </source>
</evidence>
<accession>A0A0D9Z2U3</accession>
<proteinExistence type="predicted"/>
<dbReference type="HOGENOM" id="CLU_2907759_0_0_1"/>
<feature type="region of interest" description="Disordered" evidence="1">
    <location>
        <begin position="31"/>
        <end position="62"/>
    </location>
</feature>